<comment type="caution">
    <text evidence="1">The sequence shown here is derived from an EMBL/GenBank/DDBJ whole genome shotgun (WGS) entry which is preliminary data.</text>
</comment>
<dbReference type="AlphaFoldDB" id="A0A1J5T844"/>
<sequence>MSMLILNQLTLSCCKLPNIIIQMLHSYPTFLNIPLSEAVTNTTALATFLKLTTQVFVSMGVTRTTTTG</sequence>
<dbReference type="EMBL" id="MLJW01000017">
    <property type="protein sequence ID" value="OIR12477.1"/>
    <property type="molecule type" value="Genomic_DNA"/>
</dbReference>
<gene>
    <name evidence="1" type="ORF">GALL_61760</name>
</gene>
<name>A0A1J5T844_9ZZZZ</name>
<proteinExistence type="predicted"/>
<reference evidence="1" key="1">
    <citation type="submission" date="2016-10" db="EMBL/GenBank/DDBJ databases">
        <title>Sequence of Gallionella enrichment culture.</title>
        <authorList>
            <person name="Poehlein A."/>
            <person name="Muehling M."/>
            <person name="Daniel R."/>
        </authorList>
    </citation>
    <scope>NUCLEOTIDE SEQUENCE</scope>
</reference>
<organism evidence="1">
    <name type="scientific">mine drainage metagenome</name>
    <dbReference type="NCBI Taxonomy" id="410659"/>
    <lineage>
        <taxon>unclassified sequences</taxon>
        <taxon>metagenomes</taxon>
        <taxon>ecological metagenomes</taxon>
    </lineage>
</organism>
<evidence type="ECO:0000313" key="1">
    <source>
        <dbReference type="EMBL" id="OIR12477.1"/>
    </source>
</evidence>
<accession>A0A1J5T844</accession>
<protein>
    <submittedName>
        <fullName evidence="1">Uncharacterized protein</fullName>
    </submittedName>
</protein>